<feature type="transmembrane region" description="Helical" evidence="1">
    <location>
        <begin position="136"/>
        <end position="155"/>
    </location>
</feature>
<evidence type="ECO:0000313" key="2">
    <source>
        <dbReference type="EMBL" id="WIA16077.1"/>
    </source>
</evidence>
<keyword evidence="3" id="KW-1185">Reference proteome</keyword>
<organism evidence="2 3">
    <name type="scientific">Tetradesmus obliquus</name>
    <name type="common">Green alga</name>
    <name type="synonym">Acutodesmus obliquus</name>
    <dbReference type="NCBI Taxonomy" id="3088"/>
    <lineage>
        <taxon>Eukaryota</taxon>
        <taxon>Viridiplantae</taxon>
        <taxon>Chlorophyta</taxon>
        <taxon>core chlorophytes</taxon>
        <taxon>Chlorophyceae</taxon>
        <taxon>CS clade</taxon>
        <taxon>Sphaeropleales</taxon>
        <taxon>Scenedesmaceae</taxon>
        <taxon>Tetradesmus</taxon>
    </lineage>
</organism>
<dbReference type="EMBL" id="CP126214">
    <property type="protein sequence ID" value="WIA16077.1"/>
    <property type="molecule type" value="Genomic_DNA"/>
</dbReference>
<name>A0ABY8U4A1_TETOB</name>
<keyword evidence="1" id="KW-0812">Transmembrane</keyword>
<evidence type="ECO:0000313" key="3">
    <source>
        <dbReference type="Proteomes" id="UP001244341"/>
    </source>
</evidence>
<evidence type="ECO:0000256" key="1">
    <source>
        <dbReference type="SAM" id="Phobius"/>
    </source>
</evidence>
<sequence>MSASKTSAVKGWLVGLRSLQIAALLAGTAFIAIALTGFAAFLDLAQRGGPAYAGLQPLAAAGVGVTTFALALNLAASALCITWLVYTLAPARRAKASCCGNHDSCITFRHDVAWDSVFAVLYGVNSIIAAMQGSGVVGPIISAVMMALFIATAVLSSKMGRAAREGQQGHGVAVGTPAVAAGLAAPPKVVECV</sequence>
<accession>A0ABY8U4A1</accession>
<keyword evidence="1" id="KW-0472">Membrane</keyword>
<gene>
    <name evidence="2" type="ORF">OEZ85_012802</name>
</gene>
<reference evidence="2 3" key="1">
    <citation type="submission" date="2023-05" db="EMBL/GenBank/DDBJ databases">
        <title>A 100% complete, gapless, phased diploid assembly of the Scenedesmus obliquus UTEX 3031 genome.</title>
        <authorList>
            <person name="Biondi T.C."/>
            <person name="Hanschen E.R."/>
            <person name="Kwon T."/>
            <person name="Eng W."/>
            <person name="Kruse C.P.S."/>
            <person name="Koehler S.I."/>
            <person name="Kunde Y."/>
            <person name="Gleasner C.D."/>
            <person name="You Mak K.T."/>
            <person name="Polle J."/>
            <person name="Hovde B.T."/>
            <person name="Starkenburg S.R."/>
        </authorList>
    </citation>
    <scope>NUCLEOTIDE SEQUENCE [LARGE SCALE GENOMIC DNA]</scope>
    <source>
        <strain evidence="2 3">DOE0152z</strain>
    </source>
</reference>
<dbReference type="Proteomes" id="UP001244341">
    <property type="component" value="Chromosome 7b"/>
</dbReference>
<protein>
    <recommendedName>
        <fullName evidence="4">CASP-like protein</fullName>
    </recommendedName>
</protein>
<keyword evidence="1" id="KW-1133">Transmembrane helix</keyword>
<feature type="transmembrane region" description="Helical" evidence="1">
    <location>
        <begin position="21"/>
        <end position="42"/>
    </location>
</feature>
<feature type="transmembrane region" description="Helical" evidence="1">
    <location>
        <begin position="62"/>
        <end position="86"/>
    </location>
</feature>
<evidence type="ECO:0008006" key="4">
    <source>
        <dbReference type="Google" id="ProtNLM"/>
    </source>
</evidence>
<proteinExistence type="predicted"/>
<feature type="transmembrane region" description="Helical" evidence="1">
    <location>
        <begin position="112"/>
        <end position="130"/>
    </location>
</feature>